<evidence type="ECO:0000313" key="2">
    <source>
        <dbReference type="EMBL" id="EKT85960.1"/>
    </source>
</evidence>
<protein>
    <submittedName>
        <fullName evidence="2">Uncharacterized protein</fullName>
    </submittedName>
</protein>
<dbReference type="STRING" id="758847.LSS_15131"/>
<dbReference type="PATRIC" id="fig|758847.3.peg.3165"/>
<evidence type="ECO:0000256" key="1">
    <source>
        <dbReference type="SAM" id="MobiDB-lite"/>
    </source>
</evidence>
<dbReference type="EMBL" id="CP006694">
    <property type="protein sequence ID" value="EKT85960.1"/>
    <property type="molecule type" value="Genomic_DNA"/>
</dbReference>
<dbReference type="KEGG" id="lst:LSS_15131"/>
<evidence type="ECO:0000313" key="3">
    <source>
        <dbReference type="Proteomes" id="UP000035800"/>
    </source>
</evidence>
<dbReference type="AlphaFoldDB" id="K8Y8A7"/>
<organism evidence="2 3">
    <name type="scientific">Leptospira santarosai serovar Shermani str. LT 821</name>
    <dbReference type="NCBI Taxonomy" id="758847"/>
    <lineage>
        <taxon>Bacteria</taxon>
        <taxon>Pseudomonadati</taxon>
        <taxon>Spirochaetota</taxon>
        <taxon>Spirochaetia</taxon>
        <taxon>Leptospirales</taxon>
        <taxon>Leptospiraceae</taxon>
        <taxon>Leptospira</taxon>
    </lineage>
</organism>
<reference evidence="2 3" key="2">
    <citation type="journal article" date="2014" name="Emerg. Microbes Infect.">
        <title>Potential impact on kidney infection: a whole-genome analysis of Leptospira santarosai serovar Shermani.</title>
        <authorList>
            <person name="Chou L.F."/>
            <person name="Chen T.W."/>
            <person name="Ko Y.C."/>
            <person name="Pan M.J."/>
            <person name="Tian Y.C."/>
            <person name="Chiu C.H."/>
            <person name="Tang P."/>
            <person name="Hung C.C."/>
            <person name="Yang C.W."/>
        </authorList>
    </citation>
    <scope>NUCLEOTIDE SEQUENCE</scope>
    <source>
        <strain evidence="2 3">LT 821</strain>
    </source>
</reference>
<sequence>MANNETTNEEGKSKRGNGKGERVEKPVREKPAPYIINSESEKETALLEIQSMMERLDNDAEAKAWQAELDSINKRAIELKSLINERKKSASSEKKDMSEKIVVMKAGIADYEVNKSLGKIA</sequence>
<feature type="region of interest" description="Disordered" evidence="1">
    <location>
        <begin position="1"/>
        <end position="39"/>
    </location>
</feature>
<dbReference type="RefSeq" id="WP_004461729.1">
    <property type="nucleotide sequence ID" value="NZ_CP006694.1"/>
</dbReference>
<accession>K8Y8A7</accession>
<dbReference type="GeneID" id="29741562"/>
<reference evidence="2 3" key="1">
    <citation type="journal article" date="2012" name="Gene">
        <title>Sequence of Leptospira santarosai serovar Shermani genome and prediction of virulence-associated genes.</title>
        <authorList>
            <person name="Chou L.F."/>
            <person name="Chen Y.T."/>
            <person name="Lu C.W."/>
            <person name="Ko Y.C."/>
            <person name="Tang C.Y."/>
            <person name="Pan M.J."/>
            <person name="Tian Y.C."/>
            <person name="Chiu C.H."/>
            <person name="Hung C.C."/>
            <person name="Yang C.W."/>
        </authorList>
    </citation>
    <scope>NUCLEOTIDE SEQUENCE [LARGE SCALE GENOMIC DNA]</scope>
    <source>
        <strain evidence="2">LT 821</strain>
    </source>
</reference>
<proteinExistence type="predicted"/>
<feature type="compositionally biased region" description="Basic and acidic residues" evidence="1">
    <location>
        <begin position="9"/>
        <end position="31"/>
    </location>
</feature>
<dbReference type="Proteomes" id="UP000035800">
    <property type="component" value="Chromosome I"/>
</dbReference>
<gene>
    <name evidence="2" type="ORF">LSS_15131</name>
</gene>
<name>K8Y8A7_9LEPT</name>